<evidence type="ECO:0000256" key="6">
    <source>
        <dbReference type="SAM" id="Phobius"/>
    </source>
</evidence>
<feature type="transmembrane region" description="Helical" evidence="6">
    <location>
        <begin position="225"/>
        <end position="249"/>
    </location>
</feature>
<keyword evidence="2" id="KW-1003">Cell membrane</keyword>
<feature type="transmembrane region" description="Helical" evidence="6">
    <location>
        <begin position="39"/>
        <end position="71"/>
    </location>
</feature>
<gene>
    <name evidence="8" type="ORF">IW254_001498</name>
</gene>
<comment type="subcellular location">
    <subcellularLocation>
        <location evidence="1">Cell membrane</location>
        <topology evidence="1">Multi-pass membrane protein</topology>
    </subcellularLocation>
</comment>
<keyword evidence="9" id="KW-1185">Reference proteome</keyword>
<keyword evidence="3 6" id="KW-0812">Transmembrane</keyword>
<evidence type="ECO:0000259" key="7">
    <source>
        <dbReference type="Pfam" id="PF00482"/>
    </source>
</evidence>
<keyword evidence="4 6" id="KW-1133">Transmembrane helix</keyword>
<evidence type="ECO:0000313" key="9">
    <source>
        <dbReference type="Proteomes" id="UP000658613"/>
    </source>
</evidence>
<dbReference type="PANTHER" id="PTHR35007:SF4">
    <property type="entry name" value="CONSERVED TRANSMEMBRANE PROTEIN-RELATED"/>
    <property type="match status" value="1"/>
</dbReference>
<evidence type="ECO:0000256" key="4">
    <source>
        <dbReference type="ARBA" id="ARBA00022989"/>
    </source>
</evidence>
<dbReference type="AlphaFoldDB" id="A0A931DVZ4"/>
<sequence length="259" mass="26300">MSVLPAVVLAAAITIAPPRAALRIAPPVPLHVPPALLPVAAVALTVAGMAAGRFTVVASACVAVLTVCWAVSASRDAANQRARRVALAGYLGHVVAALKAGSTLPYACERARDQLPDSAPRALAGELDRLVGHTRTGGDGASLLRESTLRELRDVGALWALSAKLGIPVADLLASARTRIDQQLRHADATNAALAGPKATAVVLSVLPLAGIMMGQAMGAAPVHLLFGGGLGGVLLLIGTCLVCAGFASSQHIIRRATR</sequence>
<accession>A0A931DVZ4</accession>
<evidence type="ECO:0000256" key="3">
    <source>
        <dbReference type="ARBA" id="ARBA00022692"/>
    </source>
</evidence>
<dbReference type="RefSeq" id="WP_196824907.1">
    <property type="nucleotide sequence ID" value="NZ_CP046980.1"/>
</dbReference>
<evidence type="ECO:0000256" key="5">
    <source>
        <dbReference type="ARBA" id="ARBA00023136"/>
    </source>
</evidence>
<reference evidence="8" key="1">
    <citation type="submission" date="2020-11" db="EMBL/GenBank/DDBJ databases">
        <title>Sequencing the genomes of 1000 actinobacteria strains.</title>
        <authorList>
            <person name="Klenk H.-P."/>
        </authorList>
    </citation>
    <scope>NUCLEOTIDE SEQUENCE</scope>
    <source>
        <strain evidence="8">DSM 45632</strain>
    </source>
</reference>
<comment type="caution">
    <text evidence="8">The sequence shown here is derived from an EMBL/GenBank/DDBJ whole genome shotgun (WGS) entry which is preliminary data.</text>
</comment>
<proteinExistence type="predicted"/>
<name>A0A931DVZ4_9CORY</name>
<organism evidence="8 9">
    <name type="scientific">Corynebacterium aquatimens</name>
    <dbReference type="NCBI Taxonomy" id="1190508"/>
    <lineage>
        <taxon>Bacteria</taxon>
        <taxon>Bacillati</taxon>
        <taxon>Actinomycetota</taxon>
        <taxon>Actinomycetes</taxon>
        <taxon>Mycobacteriales</taxon>
        <taxon>Corynebacteriaceae</taxon>
        <taxon>Corynebacterium</taxon>
    </lineage>
</organism>
<dbReference type="PANTHER" id="PTHR35007">
    <property type="entry name" value="INTEGRAL MEMBRANE PROTEIN-RELATED"/>
    <property type="match status" value="1"/>
</dbReference>
<evidence type="ECO:0000256" key="2">
    <source>
        <dbReference type="ARBA" id="ARBA00022475"/>
    </source>
</evidence>
<dbReference type="InterPro" id="IPR018076">
    <property type="entry name" value="T2SS_GspF_dom"/>
</dbReference>
<protein>
    <submittedName>
        <fullName evidence="8">Tight adherence protein B</fullName>
    </submittedName>
</protein>
<keyword evidence="5 6" id="KW-0472">Membrane</keyword>
<evidence type="ECO:0000313" key="8">
    <source>
        <dbReference type="EMBL" id="MBG6122529.1"/>
    </source>
</evidence>
<dbReference type="EMBL" id="JADOUE010000001">
    <property type="protein sequence ID" value="MBG6122529.1"/>
    <property type="molecule type" value="Genomic_DNA"/>
</dbReference>
<feature type="transmembrane region" description="Helical" evidence="6">
    <location>
        <begin position="199"/>
        <end position="219"/>
    </location>
</feature>
<dbReference type="GO" id="GO:0005886">
    <property type="term" value="C:plasma membrane"/>
    <property type="evidence" value="ECO:0007669"/>
    <property type="project" value="UniProtKB-SubCell"/>
</dbReference>
<dbReference type="Proteomes" id="UP000658613">
    <property type="component" value="Unassembled WGS sequence"/>
</dbReference>
<dbReference type="Pfam" id="PF00482">
    <property type="entry name" value="T2SSF"/>
    <property type="match status" value="1"/>
</dbReference>
<feature type="domain" description="Type II secretion system protein GspF" evidence="7">
    <location>
        <begin position="92"/>
        <end position="213"/>
    </location>
</feature>
<evidence type="ECO:0000256" key="1">
    <source>
        <dbReference type="ARBA" id="ARBA00004651"/>
    </source>
</evidence>